<evidence type="ECO:0000256" key="5">
    <source>
        <dbReference type="SAM" id="Phobius"/>
    </source>
</evidence>
<name>A0A815RB86_ADIRI</name>
<dbReference type="Gene3D" id="1.20.1070.10">
    <property type="entry name" value="Rhodopsin 7-helix transmembrane proteins"/>
    <property type="match status" value="1"/>
</dbReference>
<feature type="transmembrane region" description="Helical" evidence="5">
    <location>
        <begin position="52"/>
        <end position="75"/>
    </location>
</feature>
<gene>
    <name evidence="7" type="ORF">EDS130_LOCUS25979</name>
    <name evidence="8" type="ORF">XAT740_LOCUS38211</name>
</gene>
<protein>
    <recommendedName>
        <fullName evidence="6">G-protein coupled receptors family 1 profile domain-containing protein</fullName>
    </recommendedName>
</protein>
<evidence type="ECO:0000256" key="4">
    <source>
        <dbReference type="ARBA" id="ARBA00023136"/>
    </source>
</evidence>
<feature type="transmembrane region" description="Helical" evidence="5">
    <location>
        <begin position="14"/>
        <end position="40"/>
    </location>
</feature>
<sequence length="372" mass="42706">MNTSCNARADSNVIVFYFTFGCLLTILGTILNLCSCLLFCRAKSLINTPYSVFIIALSIADIVKLSAEYTVHLLFFHIQHPYFVCSVTWFLTMTSENSSYAFLCALGKKDLDKRSQPVIYLGIERNLKVWSTERRALMSRRTACLTTICILLLVIIYNHPFLFWPYDVSYCYFDVQKKKILFSCDNAFYNAYGIRFSLSNLLFIENIGLNNFVLPLIIIATNITLMIGLRRRSHQRRARFGTYKNDDWKERSVILYMLLSSVAFLLLTSPIGILGALATFQGERIPTNNLSIFLDLMEIVHHCSHFPILLMTSSIIRAKTLQILFHPHMKRDNSVVTRSSIKRRMTSRSSSSTRDINISKFRLPLKSLSDNS</sequence>
<keyword evidence="2 5" id="KW-0812">Transmembrane</keyword>
<comment type="caution">
    <text evidence="8">The sequence shown here is derived from an EMBL/GenBank/DDBJ whole genome shotgun (WGS) entry which is preliminary data.</text>
</comment>
<dbReference type="EMBL" id="CAJNOJ010000156">
    <property type="protein sequence ID" value="CAF1212870.1"/>
    <property type="molecule type" value="Genomic_DNA"/>
</dbReference>
<dbReference type="PANTHER" id="PTHR46641">
    <property type="entry name" value="FMRFAMIDE RECEPTOR-RELATED"/>
    <property type="match status" value="1"/>
</dbReference>
<dbReference type="Proteomes" id="UP000663852">
    <property type="component" value="Unassembled WGS sequence"/>
</dbReference>
<evidence type="ECO:0000256" key="1">
    <source>
        <dbReference type="ARBA" id="ARBA00004370"/>
    </source>
</evidence>
<evidence type="ECO:0000256" key="2">
    <source>
        <dbReference type="ARBA" id="ARBA00022692"/>
    </source>
</evidence>
<dbReference type="Proteomes" id="UP000663828">
    <property type="component" value="Unassembled WGS sequence"/>
</dbReference>
<evidence type="ECO:0000256" key="3">
    <source>
        <dbReference type="ARBA" id="ARBA00022989"/>
    </source>
</evidence>
<proteinExistence type="predicted"/>
<evidence type="ECO:0000313" key="8">
    <source>
        <dbReference type="EMBL" id="CAF1475121.1"/>
    </source>
</evidence>
<accession>A0A815RB86</accession>
<comment type="subcellular location">
    <subcellularLocation>
        <location evidence="1">Membrane</location>
    </subcellularLocation>
</comment>
<keyword evidence="3 5" id="KW-1133">Transmembrane helix</keyword>
<feature type="transmembrane region" description="Helical" evidence="5">
    <location>
        <begin position="253"/>
        <end position="279"/>
    </location>
</feature>
<dbReference type="OrthoDB" id="10019364at2759"/>
<dbReference type="InterPro" id="IPR052954">
    <property type="entry name" value="GPCR-Ligand_Int"/>
</dbReference>
<dbReference type="CDD" id="cd00637">
    <property type="entry name" value="7tm_classA_rhodopsin-like"/>
    <property type="match status" value="1"/>
</dbReference>
<dbReference type="PANTHER" id="PTHR46641:SF2">
    <property type="entry name" value="FMRFAMIDE RECEPTOR"/>
    <property type="match status" value="1"/>
</dbReference>
<dbReference type="InterPro" id="IPR017452">
    <property type="entry name" value="GPCR_Rhodpsn_7TM"/>
</dbReference>
<keyword evidence="4 5" id="KW-0472">Membrane</keyword>
<evidence type="ECO:0000313" key="9">
    <source>
        <dbReference type="Proteomes" id="UP000663828"/>
    </source>
</evidence>
<evidence type="ECO:0000313" key="7">
    <source>
        <dbReference type="EMBL" id="CAF1212870.1"/>
    </source>
</evidence>
<dbReference type="GO" id="GO:0016020">
    <property type="term" value="C:membrane"/>
    <property type="evidence" value="ECO:0007669"/>
    <property type="project" value="UniProtKB-SubCell"/>
</dbReference>
<dbReference type="PROSITE" id="PS50262">
    <property type="entry name" value="G_PROTEIN_RECEP_F1_2"/>
    <property type="match status" value="1"/>
</dbReference>
<evidence type="ECO:0000259" key="6">
    <source>
        <dbReference type="PROSITE" id="PS50262"/>
    </source>
</evidence>
<feature type="transmembrane region" description="Helical" evidence="5">
    <location>
        <begin position="143"/>
        <end position="164"/>
    </location>
</feature>
<reference evidence="8" key="1">
    <citation type="submission" date="2021-02" db="EMBL/GenBank/DDBJ databases">
        <authorList>
            <person name="Nowell W R."/>
        </authorList>
    </citation>
    <scope>NUCLEOTIDE SEQUENCE</scope>
</reference>
<dbReference type="AlphaFoldDB" id="A0A815RB86"/>
<feature type="transmembrane region" description="Helical" evidence="5">
    <location>
        <begin position="207"/>
        <end position="229"/>
    </location>
</feature>
<organism evidence="8 9">
    <name type="scientific">Adineta ricciae</name>
    <name type="common">Rotifer</name>
    <dbReference type="NCBI Taxonomy" id="249248"/>
    <lineage>
        <taxon>Eukaryota</taxon>
        <taxon>Metazoa</taxon>
        <taxon>Spiralia</taxon>
        <taxon>Gnathifera</taxon>
        <taxon>Rotifera</taxon>
        <taxon>Eurotatoria</taxon>
        <taxon>Bdelloidea</taxon>
        <taxon>Adinetida</taxon>
        <taxon>Adinetidae</taxon>
        <taxon>Adineta</taxon>
    </lineage>
</organism>
<feature type="domain" description="G-protein coupled receptors family 1 profile" evidence="6">
    <location>
        <begin position="31"/>
        <end position="309"/>
    </location>
</feature>
<keyword evidence="9" id="KW-1185">Reference proteome</keyword>
<dbReference type="EMBL" id="CAJNOR010004100">
    <property type="protein sequence ID" value="CAF1475121.1"/>
    <property type="molecule type" value="Genomic_DNA"/>
</dbReference>
<dbReference type="SUPFAM" id="SSF81321">
    <property type="entry name" value="Family A G protein-coupled receptor-like"/>
    <property type="match status" value="1"/>
</dbReference>